<dbReference type="Proteomes" id="UP000273807">
    <property type="component" value="Unassembled WGS sequence"/>
</dbReference>
<evidence type="ECO:0000256" key="1">
    <source>
        <dbReference type="SAM" id="MobiDB-lite"/>
    </source>
</evidence>
<dbReference type="AlphaFoldDB" id="A0A3N0C7B0"/>
<evidence type="ECO:0000313" key="2">
    <source>
        <dbReference type="EMBL" id="RNL58335.1"/>
    </source>
</evidence>
<reference evidence="2 3" key="1">
    <citation type="submission" date="2018-10" db="EMBL/GenBank/DDBJ databases">
        <title>Genome sequencing of Arthrobacter oryzae TNB02.</title>
        <authorList>
            <person name="Cho Y.-J."/>
            <person name="Cho A."/>
            <person name="Kim O.-S."/>
        </authorList>
    </citation>
    <scope>NUCLEOTIDE SEQUENCE [LARGE SCALE GENOMIC DNA]</scope>
    <source>
        <strain evidence="2 3">TNB02</strain>
    </source>
</reference>
<proteinExistence type="predicted"/>
<comment type="caution">
    <text evidence="2">The sequence shown here is derived from an EMBL/GenBank/DDBJ whole genome shotgun (WGS) entry which is preliminary data.</text>
</comment>
<feature type="compositionally biased region" description="Basic and acidic residues" evidence="1">
    <location>
        <begin position="245"/>
        <end position="261"/>
    </location>
</feature>
<feature type="region of interest" description="Disordered" evidence="1">
    <location>
        <begin position="203"/>
        <end position="261"/>
    </location>
</feature>
<sequence length="261" mass="26707">MQGSPGPAAGAETGSAAGAEPISLETGTDVGNGRPTVSHDGLMVRRRAVIAVHPTPEFDLRSVRSSLDQAAAGNGMELYEISPDVLDPAVLDHLVPELIVALPPDAVRADAEQVAERAFGPEASYPGVEHLHVALVLVHDLRFTLASTDPGALLEFIAAEGILSDALGNYATSLEGSAVTVSYTGPLLSDALVEAVRTGMARSAGVTSGDVAVTPRSPAGEGVDLSKEPEPEPESGQEAGSGHSGNDDPGHEDDSRRDPGT</sequence>
<accession>A0A3N0C7B0</accession>
<protein>
    <submittedName>
        <fullName evidence="2">Uncharacterized protein</fullName>
    </submittedName>
</protein>
<name>A0A3N0C7B0_9MICC</name>
<dbReference type="EMBL" id="RBED01000069">
    <property type="protein sequence ID" value="RNL58335.1"/>
    <property type="molecule type" value="Genomic_DNA"/>
</dbReference>
<gene>
    <name evidence="2" type="ORF">D7003_03935</name>
</gene>
<organism evidence="2 3">
    <name type="scientific">Arthrobacter oryzae</name>
    <dbReference type="NCBI Taxonomy" id="409290"/>
    <lineage>
        <taxon>Bacteria</taxon>
        <taxon>Bacillati</taxon>
        <taxon>Actinomycetota</taxon>
        <taxon>Actinomycetes</taxon>
        <taxon>Micrococcales</taxon>
        <taxon>Micrococcaceae</taxon>
        <taxon>Arthrobacter</taxon>
    </lineage>
</organism>
<evidence type="ECO:0000313" key="3">
    <source>
        <dbReference type="Proteomes" id="UP000273807"/>
    </source>
</evidence>
<keyword evidence="3" id="KW-1185">Reference proteome</keyword>